<feature type="domain" description="HTH arsR-type" evidence="1">
    <location>
        <begin position="1"/>
        <end position="94"/>
    </location>
</feature>
<proteinExistence type="predicted"/>
<dbReference type="SMART" id="SM00418">
    <property type="entry name" value="HTH_ARSR"/>
    <property type="match status" value="1"/>
</dbReference>
<evidence type="ECO:0000313" key="3">
    <source>
        <dbReference type="Proteomes" id="UP000623461"/>
    </source>
</evidence>
<evidence type="ECO:0000259" key="1">
    <source>
        <dbReference type="PROSITE" id="PS50987"/>
    </source>
</evidence>
<dbReference type="InterPro" id="IPR001845">
    <property type="entry name" value="HTH_ArsR_DNA-bd_dom"/>
</dbReference>
<dbReference type="RefSeq" id="WP_030201900.1">
    <property type="nucleotide sequence ID" value="NZ_BMNZ01000007.1"/>
</dbReference>
<dbReference type="Gene3D" id="1.10.10.10">
    <property type="entry name" value="Winged helix-like DNA-binding domain superfamily/Winged helix DNA-binding domain"/>
    <property type="match status" value="1"/>
</dbReference>
<evidence type="ECO:0000313" key="2">
    <source>
        <dbReference type="EMBL" id="GGN05410.1"/>
    </source>
</evidence>
<keyword evidence="3" id="KW-1185">Reference proteome</keyword>
<name>A0ABQ2IBE8_9MICO</name>
<dbReference type="InterPro" id="IPR036388">
    <property type="entry name" value="WH-like_DNA-bd_sf"/>
</dbReference>
<dbReference type="EMBL" id="BMNZ01000007">
    <property type="protein sequence ID" value="GGN05410.1"/>
    <property type="molecule type" value="Genomic_DNA"/>
</dbReference>
<accession>A0ABQ2IBE8</accession>
<dbReference type="CDD" id="cd00090">
    <property type="entry name" value="HTH_ARSR"/>
    <property type="match status" value="1"/>
</dbReference>
<reference evidence="3" key="1">
    <citation type="journal article" date="2019" name="Int. J. Syst. Evol. Microbiol.">
        <title>The Global Catalogue of Microorganisms (GCM) 10K type strain sequencing project: providing services to taxonomists for standard genome sequencing and annotation.</title>
        <authorList>
            <consortium name="The Broad Institute Genomics Platform"/>
            <consortium name="The Broad Institute Genome Sequencing Center for Infectious Disease"/>
            <person name="Wu L."/>
            <person name="Ma J."/>
        </authorList>
    </citation>
    <scope>NUCLEOTIDE SEQUENCE [LARGE SCALE GENOMIC DNA]</scope>
    <source>
        <strain evidence="3">JCM 1365</strain>
    </source>
</reference>
<dbReference type="Pfam" id="PF12840">
    <property type="entry name" value="HTH_20"/>
    <property type="match status" value="1"/>
</dbReference>
<dbReference type="PROSITE" id="PS50987">
    <property type="entry name" value="HTH_ARSR_2"/>
    <property type="match status" value="1"/>
</dbReference>
<organism evidence="2 3">
    <name type="scientific">Terrabacter tumescens</name>
    <dbReference type="NCBI Taxonomy" id="60443"/>
    <lineage>
        <taxon>Bacteria</taxon>
        <taxon>Bacillati</taxon>
        <taxon>Actinomycetota</taxon>
        <taxon>Actinomycetes</taxon>
        <taxon>Micrococcales</taxon>
        <taxon>Intrasporangiaceae</taxon>
        <taxon>Terrabacter</taxon>
    </lineage>
</organism>
<dbReference type="Proteomes" id="UP000623461">
    <property type="component" value="Unassembled WGS sequence"/>
</dbReference>
<dbReference type="InterPro" id="IPR036390">
    <property type="entry name" value="WH_DNA-bd_sf"/>
</dbReference>
<gene>
    <name evidence="2" type="ORF">GCM10009721_36130</name>
</gene>
<dbReference type="PRINTS" id="PR00778">
    <property type="entry name" value="HTHARSR"/>
</dbReference>
<protein>
    <recommendedName>
        <fullName evidence="1">HTH arsR-type domain-containing protein</fullName>
    </recommendedName>
</protein>
<sequence>MSLEDERISELRATAHPLRLQMLSLLTGAELSAAEVARELGVTQANASYHLRLLHSAGLLEVAGEESVRGGRAKKYRHPWDAERPRSTSATEDDRLAYARVLADAIPRRFATRRRGERAQFTDADLWVEPEVWDQVFALVTEASRLFHAAARPPRTEGTVRANLSVAAFRLEGEGEAR</sequence>
<dbReference type="InterPro" id="IPR011991">
    <property type="entry name" value="ArsR-like_HTH"/>
</dbReference>
<dbReference type="SUPFAM" id="SSF46785">
    <property type="entry name" value="Winged helix' DNA-binding domain"/>
    <property type="match status" value="1"/>
</dbReference>
<comment type="caution">
    <text evidence="2">The sequence shown here is derived from an EMBL/GenBank/DDBJ whole genome shotgun (WGS) entry which is preliminary data.</text>
</comment>